<dbReference type="RefSeq" id="WP_046509655.1">
    <property type="nucleotide sequence ID" value="NZ_LANI01000029.1"/>
</dbReference>
<feature type="domain" description="Helicase ATP-binding" evidence="2">
    <location>
        <begin position="372"/>
        <end position="535"/>
    </location>
</feature>
<keyword evidence="3" id="KW-0378">Hydrolase</keyword>
<accession>A0A0M2R5B1</accession>
<dbReference type="GO" id="GO:0005524">
    <property type="term" value="F:ATP binding"/>
    <property type="evidence" value="ECO:0007669"/>
    <property type="project" value="UniProtKB-KW"/>
</dbReference>
<dbReference type="Pfam" id="PF04313">
    <property type="entry name" value="HSDR_N"/>
    <property type="match status" value="1"/>
</dbReference>
<dbReference type="GO" id="GO:0009035">
    <property type="term" value="F:type I site-specific deoxyribonuclease activity"/>
    <property type="evidence" value="ECO:0007669"/>
    <property type="project" value="UniProtKB-EC"/>
</dbReference>
<dbReference type="InterPro" id="IPR007409">
    <property type="entry name" value="Restrct_endonuc_type1_HsdR_N"/>
</dbReference>
<dbReference type="SMART" id="SM00487">
    <property type="entry name" value="DEXDc"/>
    <property type="match status" value="1"/>
</dbReference>
<dbReference type="GO" id="GO:0003677">
    <property type="term" value="F:DNA binding"/>
    <property type="evidence" value="ECO:0007669"/>
    <property type="project" value="UniProtKB-KW"/>
</dbReference>
<dbReference type="Pfam" id="PF04851">
    <property type="entry name" value="ResIII"/>
    <property type="match status" value="1"/>
</dbReference>
<dbReference type="InterPro" id="IPR006935">
    <property type="entry name" value="Helicase/UvrB_N"/>
</dbReference>
<gene>
    <name evidence="3" type="ORF">WH95_17555</name>
</gene>
<name>A0A0M2R5B1_9PROT</name>
<dbReference type="OrthoDB" id="9803459at2"/>
<dbReference type="InterPro" id="IPR027417">
    <property type="entry name" value="P-loop_NTPase"/>
</dbReference>
<dbReference type="InterPro" id="IPR014001">
    <property type="entry name" value="Helicase_ATP-bd"/>
</dbReference>
<dbReference type="PANTHER" id="PTHR47396:SF1">
    <property type="entry name" value="ATP-DEPENDENT HELICASE IRC3-RELATED"/>
    <property type="match status" value="1"/>
</dbReference>
<dbReference type="Pfam" id="PF00271">
    <property type="entry name" value="Helicase_C"/>
    <property type="match status" value="1"/>
</dbReference>
<reference evidence="3 4" key="1">
    <citation type="submission" date="2015-03" db="EMBL/GenBank/DDBJ databases">
        <title>Genome sequence of Kiloniella sp. P1-1, isolated from the gut microflora of Pacific white shrimp, Penaeus vannamei.</title>
        <authorList>
            <person name="Shao Z."/>
            <person name="Wang L."/>
            <person name="Li X."/>
        </authorList>
    </citation>
    <scope>NUCLEOTIDE SEQUENCE [LARGE SCALE GENOMIC DNA]</scope>
    <source>
        <strain evidence="3 4">P1-1</strain>
    </source>
</reference>
<keyword evidence="1" id="KW-0175">Coiled coil</keyword>
<dbReference type="EMBL" id="LANI01000029">
    <property type="protein sequence ID" value="KKJ75634.1"/>
    <property type="molecule type" value="Genomic_DNA"/>
</dbReference>
<dbReference type="CDD" id="cd18032">
    <property type="entry name" value="DEXHc_RE_I_III_res"/>
    <property type="match status" value="1"/>
</dbReference>
<dbReference type="PATRIC" id="fig|1549748.8.peg.2288"/>
<dbReference type="Proteomes" id="UP000034491">
    <property type="component" value="Unassembled WGS sequence"/>
</dbReference>
<keyword evidence="3" id="KW-0540">Nuclease</keyword>
<dbReference type="PANTHER" id="PTHR47396">
    <property type="entry name" value="TYPE I RESTRICTION ENZYME ECOKI R PROTEIN"/>
    <property type="match status" value="1"/>
</dbReference>
<protein>
    <submittedName>
        <fullName evidence="3">Restriction endonuclease subunit R</fullName>
    </submittedName>
</protein>
<dbReference type="GO" id="GO:0009307">
    <property type="term" value="P:DNA restriction-modification system"/>
    <property type="evidence" value="ECO:0007669"/>
    <property type="project" value="UniProtKB-KW"/>
</dbReference>
<evidence type="ECO:0000313" key="3">
    <source>
        <dbReference type="EMBL" id="KKJ75634.1"/>
    </source>
</evidence>
<dbReference type="AlphaFoldDB" id="A0A0M2R5B1"/>
<dbReference type="STRING" id="1549748.WH95_17555"/>
<dbReference type="PROSITE" id="PS51192">
    <property type="entry name" value="HELICASE_ATP_BIND_1"/>
    <property type="match status" value="1"/>
</dbReference>
<organism evidence="3 4">
    <name type="scientific">Kiloniella litopenaei</name>
    <dbReference type="NCBI Taxonomy" id="1549748"/>
    <lineage>
        <taxon>Bacteria</taxon>
        <taxon>Pseudomonadati</taxon>
        <taxon>Pseudomonadota</taxon>
        <taxon>Alphaproteobacteria</taxon>
        <taxon>Rhodospirillales</taxon>
        <taxon>Kiloniellaceae</taxon>
        <taxon>Kiloniella</taxon>
    </lineage>
</organism>
<dbReference type="InterPro" id="IPR050742">
    <property type="entry name" value="Helicase_Restrict-Modif_Enz"/>
</dbReference>
<sequence>MSQFVFLRSEFAPVFSHAQKAENLALSDPRGACFYARLSLETAIKWMYESDPSLRTPYDHALSALIHEPSFRKLVGNALVTKAKLIKDLGNRAVHDSHKKISEQSSITSLRELFHFSYWLVRTYAKGAKPAADIQFDSNGLQNTLTITASTVQQIKKMREDFDAREKALEQEQAARLATEAEREKLNEEIKRLQAEIAATKKANQAAPDTHDYNEEKTRDAFIDLLLHEAGWPLDQERDREFPVFGMPNSTGEGFVDYVLWGNDGKPLGLVEAKRTKKDSRVGQQQAKLYADCLEEQLGQRPVIFLSNGYEHWLWDDTRYPPRPVQGFYKKAELELLHQRRSSRKNLTKVKIDTDIVERFYQTRAIRRVGEAFEKDHLRKSLLVMATGSGKTRTVIALTDQLMRANWVKRVLFLADRIALVNQAHAAFKSHLPSAPSANLLQKHDPKKNDHNGARICLATYPTMMGLINEVEDGARRFGPGHFDLVVIDEAHRSVYRKYRAIFEYFDSFLVGLTATPRDEIDRDTYSLFELEKGVPTDSYDLDEAVADGFLVPPRAVSVPLKFQREGINYDDLSEEEKEAWDALEWTEDGEERPDRVEASDLNKWLFNTDTVDKVLEHLMTNGLKVEEGDRLGKSIIFAKNSKHARFIAERFDKNYPHLKGQFAQVIDYSVDYAQSLIDDFSDPKKPPHIAISVDMLDTGIDVPEVVNLVFFKIVRSKTKFWQMIGRGTRLCPDLFGPDMHKENFLVFDFCQNFEFFNQNPKASDGALAPSISEKLFVARVDLMDEIAKSEEGADVELVDLKDSIEQRLFDEVIGMNVDNFIVRPKRRYVEKYQARAAWSDLSIENRLELTEHIAGLPSSLKDDELEAKQFDYLVLLAQLALLRSDVTLAKFQKRIQEIASSLEELGNVPMVAAQMNLILELQTDEYWEDVTLPMLEEVRRKLRSLVKLIEPASRKIVYTDFQDEIGEGSDVVLPDIGNGTDKARFMMKVRHFLEQHGEHIVLQKLRRNEQLTSQDIGELERIFLEEGVVEDTELSRIRGEGGLGLFIRSLVGLDREAAKKAFSNFLDGKVLSSNQIEFVDLIIDHLTERGAMDPRRLYESPFTDIDDQGVSGVFEIGQVKALVQVLKDVTARAVA</sequence>
<comment type="caution">
    <text evidence="3">The sequence shown here is derived from an EMBL/GenBank/DDBJ whole genome shotgun (WGS) entry which is preliminary data.</text>
</comment>
<evidence type="ECO:0000259" key="2">
    <source>
        <dbReference type="PROSITE" id="PS51192"/>
    </source>
</evidence>
<dbReference type="SUPFAM" id="SSF52540">
    <property type="entry name" value="P-loop containing nucleoside triphosphate hydrolases"/>
    <property type="match status" value="2"/>
</dbReference>
<feature type="coiled-coil region" evidence="1">
    <location>
        <begin position="152"/>
        <end position="203"/>
    </location>
</feature>
<evidence type="ECO:0000256" key="1">
    <source>
        <dbReference type="SAM" id="Coils"/>
    </source>
</evidence>
<dbReference type="CDD" id="cd18799">
    <property type="entry name" value="SF2_C_EcoAI-like"/>
    <property type="match status" value="1"/>
</dbReference>
<dbReference type="Gene3D" id="3.40.50.300">
    <property type="entry name" value="P-loop containing nucleotide triphosphate hydrolases"/>
    <property type="match status" value="2"/>
</dbReference>
<keyword evidence="3" id="KW-0255">Endonuclease</keyword>
<dbReference type="Gene3D" id="3.90.1570.30">
    <property type="match status" value="1"/>
</dbReference>
<dbReference type="InterPro" id="IPR001650">
    <property type="entry name" value="Helicase_C-like"/>
</dbReference>
<dbReference type="GO" id="GO:0005829">
    <property type="term" value="C:cytosol"/>
    <property type="evidence" value="ECO:0007669"/>
    <property type="project" value="TreeGrafter"/>
</dbReference>
<keyword evidence="4" id="KW-1185">Reference proteome</keyword>
<evidence type="ECO:0000313" key="4">
    <source>
        <dbReference type="Proteomes" id="UP000034491"/>
    </source>
</evidence>
<proteinExistence type="predicted"/>
<dbReference type="InterPro" id="IPR013670">
    <property type="entry name" value="EcoEI_R_C_dom"/>
</dbReference>
<dbReference type="Pfam" id="PF08463">
    <property type="entry name" value="EcoEI_R_C"/>
    <property type="match status" value="1"/>
</dbReference>